<dbReference type="InterPro" id="IPR011006">
    <property type="entry name" value="CheY-like_superfamily"/>
</dbReference>
<accession>A0ABW3B143</accession>
<evidence type="ECO:0000259" key="5">
    <source>
        <dbReference type="PROSITE" id="PS50110"/>
    </source>
</evidence>
<dbReference type="Pfam" id="PF00158">
    <property type="entry name" value="Sigma54_activat"/>
    <property type="match status" value="1"/>
</dbReference>
<dbReference type="InterPro" id="IPR003593">
    <property type="entry name" value="AAA+_ATPase"/>
</dbReference>
<dbReference type="InterPro" id="IPR001789">
    <property type="entry name" value="Sig_transdc_resp-reg_receiver"/>
</dbReference>
<dbReference type="Gene3D" id="1.10.8.60">
    <property type="match status" value="1"/>
</dbReference>
<dbReference type="PROSITE" id="PS00676">
    <property type="entry name" value="SIGMA54_INTERACT_2"/>
    <property type="match status" value="1"/>
</dbReference>
<dbReference type="InterPro" id="IPR025943">
    <property type="entry name" value="Sigma_54_int_dom_ATP-bd_2"/>
</dbReference>
<gene>
    <name evidence="6" type="ORF">ACFQZJ_05620</name>
</gene>
<dbReference type="EMBL" id="JBHTHY010000003">
    <property type="protein sequence ID" value="MFD0796928.1"/>
    <property type="molecule type" value="Genomic_DNA"/>
</dbReference>
<dbReference type="InterPro" id="IPR058031">
    <property type="entry name" value="AAA_lid_NorR"/>
</dbReference>
<name>A0ABW3B143_9FLAO</name>
<feature type="domain" description="Sigma-54 factor interaction" evidence="4">
    <location>
        <begin position="141"/>
        <end position="370"/>
    </location>
</feature>
<evidence type="ECO:0000313" key="6">
    <source>
        <dbReference type="EMBL" id="MFD0796928.1"/>
    </source>
</evidence>
<evidence type="ECO:0000256" key="3">
    <source>
        <dbReference type="PROSITE-ProRule" id="PRU00169"/>
    </source>
</evidence>
<proteinExistence type="predicted"/>
<dbReference type="InterPro" id="IPR002078">
    <property type="entry name" value="Sigma_54_int"/>
</dbReference>
<dbReference type="Pfam" id="PF00072">
    <property type="entry name" value="Response_reg"/>
    <property type="match status" value="1"/>
</dbReference>
<reference evidence="7" key="1">
    <citation type="journal article" date="2019" name="Int. J. Syst. Evol. Microbiol.">
        <title>The Global Catalogue of Microorganisms (GCM) 10K type strain sequencing project: providing services to taxonomists for standard genome sequencing and annotation.</title>
        <authorList>
            <consortium name="The Broad Institute Genomics Platform"/>
            <consortium name="The Broad Institute Genome Sequencing Center for Infectious Disease"/>
            <person name="Wu L."/>
            <person name="Ma J."/>
        </authorList>
    </citation>
    <scope>NUCLEOTIDE SEQUENCE [LARGE SCALE GENOMIC DNA]</scope>
    <source>
        <strain evidence="7">CCUG 61948</strain>
    </source>
</reference>
<dbReference type="SMART" id="SM00382">
    <property type="entry name" value="AAA"/>
    <property type="match status" value="1"/>
</dbReference>
<dbReference type="RefSeq" id="WP_379932910.1">
    <property type="nucleotide sequence ID" value="NZ_JBHTHY010000003.1"/>
</dbReference>
<evidence type="ECO:0000313" key="7">
    <source>
        <dbReference type="Proteomes" id="UP001597012"/>
    </source>
</evidence>
<dbReference type="Gene3D" id="3.40.50.300">
    <property type="entry name" value="P-loop containing nucleotide triphosphate hydrolases"/>
    <property type="match status" value="1"/>
</dbReference>
<evidence type="ECO:0000256" key="2">
    <source>
        <dbReference type="ARBA" id="ARBA00022840"/>
    </source>
</evidence>
<dbReference type="SUPFAM" id="SSF52172">
    <property type="entry name" value="CheY-like"/>
    <property type="match status" value="1"/>
</dbReference>
<sequence>MSKILVIEDEAAIRRVLVKILSEENDAYAVEESEDGLKGLEAIKNNDYDLVLCDIKMPKMDGVEVLEAARKIKPEIPFIMISGHGDLDTAVNTMRLGAFDYISKPPDLNRLLTTVRNALDRKELVVENKILKKKVSKTYEMIGDSKAIHNIKDMIEKVAPTDARVLITGANGTGKELVAHWLHQKSQRSAAPFIEVNCAAIPSELIESELFGHVKGAFTSAVKDRAGKFEAANKGTIFLDEIGDMSLSAQAKVLRALQESKISRVGTDKDIKVDVRVLAATNKDLKHEIAEGNFREDLYHRLAVILIQVPSLNDRRDDIPLLIEHFCKKVTSEQGIPLKSFSDKAVKLLKAYDWTGNIRELRNVVERLIILGGPEVSEADVKLFASK</sequence>
<keyword evidence="7" id="KW-1185">Reference proteome</keyword>
<evidence type="ECO:0000256" key="1">
    <source>
        <dbReference type="ARBA" id="ARBA00022741"/>
    </source>
</evidence>
<feature type="domain" description="Response regulatory" evidence="5">
    <location>
        <begin position="3"/>
        <end position="119"/>
    </location>
</feature>
<keyword evidence="1" id="KW-0547">Nucleotide-binding</keyword>
<organism evidence="6 7">
    <name type="scientific">Maribacter chungangensis</name>
    <dbReference type="NCBI Taxonomy" id="1069117"/>
    <lineage>
        <taxon>Bacteria</taxon>
        <taxon>Pseudomonadati</taxon>
        <taxon>Bacteroidota</taxon>
        <taxon>Flavobacteriia</taxon>
        <taxon>Flavobacteriales</taxon>
        <taxon>Flavobacteriaceae</taxon>
        <taxon>Maribacter</taxon>
    </lineage>
</organism>
<dbReference type="SUPFAM" id="SSF52540">
    <property type="entry name" value="P-loop containing nucleoside triphosphate hydrolases"/>
    <property type="match status" value="1"/>
</dbReference>
<protein>
    <submittedName>
        <fullName evidence="6">Sigma-54-dependent transcriptional regulator</fullName>
    </submittedName>
</protein>
<dbReference type="InterPro" id="IPR027417">
    <property type="entry name" value="P-loop_NTPase"/>
</dbReference>
<dbReference type="Gene3D" id="3.40.50.2300">
    <property type="match status" value="1"/>
</dbReference>
<dbReference type="PROSITE" id="PS50110">
    <property type="entry name" value="RESPONSE_REGULATORY"/>
    <property type="match status" value="1"/>
</dbReference>
<keyword evidence="2" id="KW-0067">ATP-binding</keyword>
<dbReference type="Proteomes" id="UP001597012">
    <property type="component" value="Unassembled WGS sequence"/>
</dbReference>
<comment type="caution">
    <text evidence="6">The sequence shown here is derived from an EMBL/GenBank/DDBJ whole genome shotgun (WGS) entry which is preliminary data.</text>
</comment>
<dbReference type="PANTHER" id="PTHR32071">
    <property type="entry name" value="TRANSCRIPTIONAL REGULATORY PROTEIN"/>
    <property type="match status" value="1"/>
</dbReference>
<keyword evidence="3" id="KW-0597">Phosphoprotein</keyword>
<dbReference type="Pfam" id="PF25601">
    <property type="entry name" value="AAA_lid_14"/>
    <property type="match status" value="1"/>
</dbReference>
<dbReference type="SMART" id="SM00448">
    <property type="entry name" value="REC"/>
    <property type="match status" value="1"/>
</dbReference>
<feature type="modified residue" description="4-aspartylphosphate" evidence="3">
    <location>
        <position position="54"/>
    </location>
</feature>
<evidence type="ECO:0000259" key="4">
    <source>
        <dbReference type="PROSITE" id="PS50045"/>
    </source>
</evidence>
<dbReference type="PROSITE" id="PS50045">
    <property type="entry name" value="SIGMA54_INTERACT_4"/>
    <property type="match status" value="1"/>
</dbReference>
<dbReference type="CDD" id="cd00009">
    <property type="entry name" value="AAA"/>
    <property type="match status" value="1"/>
</dbReference>